<dbReference type="RefSeq" id="WP_344234099.1">
    <property type="nucleotide sequence ID" value="NZ_BAAAPH010000008.1"/>
</dbReference>
<keyword evidence="3" id="KW-0804">Transcription</keyword>
<dbReference type="Gene3D" id="2.60.120.280">
    <property type="entry name" value="Regulatory protein AraC"/>
    <property type="match status" value="1"/>
</dbReference>
<dbReference type="Pfam" id="PF12833">
    <property type="entry name" value="HTH_18"/>
    <property type="match status" value="1"/>
</dbReference>
<keyword evidence="1" id="KW-0805">Transcription regulation</keyword>
<dbReference type="SMART" id="SM00342">
    <property type="entry name" value="HTH_ARAC"/>
    <property type="match status" value="1"/>
</dbReference>
<sequence>MYHRREYPGGRLLILPRPLVHEALRRPPTSHLLVTDAGYFPHATRHARSRLRGSPQAIVIMCTEGSGWVEMDNSRCDVEAGQFVIIPPRVPHSYYADPDKPWSIWWLHLAGSDLPALLSAVGLTPERPTGLMADPIRLVELVASICDDLAADETQASLTAAAGAAWHLLARLAAERSNRAGNHQSIARVQTYMRENLATPLSVPALAAMAGFSTSHFSARFRDATGYTVVEYTKRLRMARARQLLITTRDPIADIAHAVGYTDPLYFSRQFTAVNHLSPTHFRTRSLEEQVH</sequence>
<dbReference type="InterPro" id="IPR003313">
    <property type="entry name" value="AraC-bd"/>
</dbReference>
<dbReference type="PANTHER" id="PTHR46796">
    <property type="entry name" value="HTH-TYPE TRANSCRIPTIONAL ACTIVATOR RHAS-RELATED"/>
    <property type="match status" value="1"/>
</dbReference>
<dbReference type="InterPro" id="IPR050204">
    <property type="entry name" value="AraC_XylS_family_regulators"/>
</dbReference>
<dbReference type="Proteomes" id="UP001501705">
    <property type="component" value="Unassembled WGS sequence"/>
</dbReference>
<name>A0ABP4P7C4_9ACTN</name>
<evidence type="ECO:0000256" key="3">
    <source>
        <dbReference type="ARBA" id="ARBA00023163"/>
    </source>
</evidence>
<dbReference type="SUPFAM" id="SSF51215">
    <property type="entry name" value="Regulatory protein AraC"/>
    <property type="match status" value="1"/>
</dbReference>
<protein>
    <submittedName>
        <fullName evidence="5">AraC family transcriptional regulator</fullName>
    </submittedName>
</protein>
<dbReference type="InterPro" id="IPR037923">
    <property type="entry name" value="HTH-like"/>
</dbReference>
<dbReference type="EMBL" id="BAAAPH010000008">
    <property type="protein sequence ID" value="GAA1571631.1"/>
    <property type="molecule type" value="Genomic_DNA"/>
</dbReference>
<dbReference type="CDD" id="cd06986">
    <property type="entry name" value="cupin_MmsR-like_N"/>
    <property type="match status" value="1"/>
</dbReference>
<evidence type="ECO:0000313" key="6">
    <source>
        <dbReference type="Proteomes" id="UP001501705"/>
    </source>
</evidence>
<feature type="domain" description="HTH araC/xylS-type" evidence="4">
    <location>
        <begin position="187"/>
        <end position="285"/>
    </location>
</feature>
<dbReference type="PROSITE" id="PS01124">
    <property type="entry name" value="HTH_ARAC_FAMILY_2"/>
    <property type="match status" value="1"/>
</dbReference>
<evidence type="ECO:0000313" key="5">
    <source>
        <dbReference type="EMBL" id="GAA1571631.1"/>
    </source>
</evidence>
<dbReference type="InterPro" id="IPR009057">
    <property type="entry name" value="Homeodomain-like_sf"/>
</dbReference>
<keyword evidence="2" id="KW-0238">DNA-binding</keyword>
<dbReference type="InterPro" id="IPR018060">
    <property type="entry name" value="HTH_AraC"/>
</dbReference>
<dbReference type="PANTHER" id="PTHR46796:SF7">
    <property type="entry name" value="ARAC FAMILY TRANSCRIPTIONAL REGULATOR"/>
    <property type="match status" value="1"/>
</dbReference>
<proteinExistence type="predicted"/>
<evidence type="ECO:0000259" key="4">
    <source>
        <dbReference type="PROSITE" id="PS01124"/>
    </source>
</evidence>
<reference evidence="6" key="1">
    <citation type="journal article" date="2019" name="Int. J. Syst. Evol. Microbiol.">
        <title>The Global Catalogue of Microorganisms (GCM) 10K type strain sequencing project: providing services to taxonomists for standard genome sequencing and annotation.</title>
        <authorList>
            <consortium name="The Broad Institute Genomics Platform"/>
            <consortium name="The Broad Institute Genome Sequencing Center for Infectious Disease"/>
            <person name="Wu L."/>
            <person name="Ma J."/>
        </authorList>
    </citation>
    <scope>NUCLEOTIDE SEQUENCE [LARGE SCALE GENOMIC DNA]</scope>
    <source>
        <strain evidence="6">JCM 15572</strain>
    </source>
</reference>
<gene>
    <name evidence="5" type="ORF">GCM10009804_30000</name>
</gene>
<dbReference type="Gene3D" id="1.10.10.60">
    <property type="entry name" value="Homeodomain-like"/>
    <property type="match status" value="2"/>
</dbReference>
<organism evidence="5 6">
    <name type="scientific">Kribbella hippodromi</name>
    <dbReference type="NCBI Taxonomy" id="434347"/>
    <lineage>
        <taxon>Bacteria</taxon>
        <taxon>Bacillati</taxon>
        <taxon>Actinomycetota</taxon>
        <taxon>Actinomycetes</taxon>
        <taxon>Propionibacteriales</taxon>
        <taxon>Kribbellaceae</taxon>
        <taxon>Kribbella</taxon>
    </lineage>
</organism>
<dbReference type="SUPFAM" id="SSF46689">
    <property type="entry name" value="Homeodomain-like"/>
    <property type="match status" value="2"/>
</dbReference>
<accession>A0ABP4P7C4</accession>
<evidence type="ECO:0000256" key="2">
    <source>
        <dbReference type="ARBA" id="ARBA00023125"/>
    </source>
</evidence>
<comment type="caution">
    <text evidence="5">The sequence shown here is derived from an EMBL/GenBank/DDBJ whole genome shotgun (WGS) entry which is preliminary data.</text>
</comment>
<dbReference type="Pfam" id="PF02311">
    <property type="entry name" value="AraC_binding"/>
    <property type="match status" value="1"/>
</dbReference>
<keyword evidence="6" id="KW-1185">Reference proteome</keyword>
<evidence type="ECO:0000256" key="1">
    <source>
        <dbReference type="ARBA" id="ARBA00023015"/>
    </source>
</evidence>